<evidence type="ECO:0000256" key="2">
    <source>
        <dbReference type="ARBA" id="ARBA00022723"/>
    </source>
</evidence>
<feature type="chain" id="PRO_5008673121" evidence="7">
    <location>
        <begin position="23"/>
        <end position="260"/>
    </location>
</feature>
<dbReference type="PANTHER" id="PTHR22726:SF24">
    <property type="entry name" value="M48 FAMILY METALLOPEPTIDASE"/>
    <property type="match status" value="1"/>
</dbReference>
<dbReference type="Gene3D" id="3.30.2010.10">
    <property type="entry name" value="Metalloproteases ('zincins'), catalytic domain"/>
    <property type="match status" value="1"/>
</dbReference>
<dbReference type="PANTHER" id="PTHR22726">
    <property type="entry name" value="METALLOENDOPEPTIDASE OMA1"/>
    <property type="match status" value="1"/>
</dbReference>
<dbReference type="PROSITE" id="PS51257">
    <property type="entry name" value="PROKAR_LIPOPROTEIN"/>
    <property type="match status" value="1"/>
</dbReference>
<keyword evidence="5 6" id="KW-0482">Metalloprotease</keyword>
<keyword evidence="10" id="KW-1185">Reference proteome</keyword>
<evidence type="ECO:0000256" key="6">
    <source>
        <dbReference type="RuleBase" id="RU003983"/>
    </source>
</evidence>
<dbReference type="AlphaFoldDB" id="A0A1C3EG76"/>
<dbReference type="RefSeq" id="WP_068903172.1">
    <property type="nucleotide sequence ID" value="NZ_JBHUIF010000016.1"/>
</dbReference>
<dbReference type="GO" id="GO:0046872">
    <property type="term" value="F:metal ion binding"/>
    <property type="evidence" value="ECO:0007669"/>
    <property type="project" value="UniProtKB-KW"/>
</dbReference>
<dbReference type="InterPro" id="IPR051156">
    <property type="entry name" value="Mito/Outer_Membr_Metalloprot"/>
</dbReference>
<evidence type="ECO:0000313" key="10">
    <source>
        <dbReference type="Proteomes" id="UP000094936"/>
    </source>
</evidence>
<evidence type="ECO:0000256" key="3">
    <source>
        <dbReference type="ARBA" id="ARBA00022801"/>
    </source>
</evidence>
<evidence type="ECO:0000256" key="7">
    <source>
        <dbReference type="SAM" id="SignalP"/>
    </source>
</evidence>
<comment type="caution">
    <text evidence="9">The sequence shown here is derived from an EMBL/GenBank/DDBJ whole genome shotgun (WGS) entry which is preliminary data.</text>
</comment>
<comment type="similarity">
    <text evidence="6">Belongs to the peptidase M48 family.</text>
</comment>
<name>A0A1C3EG76_9GAMM</name>
<keyword evidence="7" id="KW-0732">Signal</keyword>
<evidence type="ECO:0000313" key="9">
    <source>
        <dbReference type="EMBL" id="ODA32223.1"/>
    </source>
</evidence>
<comment type="cofactor">
    <cofactor evidence="6">
        <name>Zn(2+)</name>
        <dbReference type="ChEBI" id="CHEBI:29105"/>
    </cofactor>
    <text evidence="6">Binds 1 zinc ion per subunit.</text>
</comment>
<feature type="signal peptide" evidence="7">
    <location>
        <begin position="1"/>
        <end position="22"/>
    </location>
</feature>
<evidence type="ECO:0000259" key="8">
    <source>
        <dbReference type="Pfam" id="PF01435"/>
    </source>
</evidence>
<keyword evidence="2" id="KW-0479">Metal-binding</keyword>
<organism evidence="9 10">
    <name type="scientific">Veronia pacifica</name>
    <dbReference type="NCBI Taxonomy" id="1080227"/>
    <lineage>
        <taxon>Bacteria</taxon>
        <taxon>Pseudomonadati</taxon>
        <taxon>Pseudomonadota</taxon>
        <taxon>Gammaproteobacteria</taxon>
        <taxon>Vibrionales</taxon>
        <taxon>Vibrionaceae</taxon>
        <taxon>Veronia</taxon>
    </lineage>
</organism>
<dbReference type="OrthoDB" id="9810445at2"/>
<dbReference type="GO" id="GO:0004222">
    <property type="term" value="F:metalloendopeptidase activity"/>
    <property type="evidence" value="ECO:0007669"/>
    <property type="project" value="InterPro"/>
</dbReference>
<dbReference type="STRING" id="1080227.A8L45_13590"/>
<reference evidence="9 10" key="1">
    <citation type="submission" date="2016-05" db="EMBL/GenBank/DDBJ databases">
        <title>Genomic Taxonomy of the Vibrionaceae.</title>
        <authorList>
            <person name="Gomez-Gil B."/>
            <person name="Enciso-Ibarra J."/>
        </authorList>
    </citation>
    <scope>NUCLEOTIDE SEQUENCE [LARGE SCALE GENOMIC DNA]</scope>
    <source>
        <strain evidence="9 10">CAIM 1920</strain>
    </source>
</reference>
<dbReference type="Pfam" id="PF01435">
    <property type="entry name" value="Peptidase_M48"/>
    <property type="match status" value="1"/>
</dbReference>
<keyword evidence="1 6" id="KW-0645">Protease</keyword>
<evidence type="ECO:0000256" key="4">
    <source>
        <dbReference type="ARBA" id="ARBA00022833"/>
    </source>
</evidence>
<evidence type="ECO:0000256" key="5">
    <source>
        <dbReference type="ARBA" id="ARBA00023049"/>
    </source>
</evidence>
<gene>
    <name evidence="9" type="ORF">A8L45_13590</name>
</gene>
<keyword evidence="4 6" id="KW-0862">Zinc</keyword>
<feature type="domain" description="Peptidase M48" evidence="8">
    <location>
        <begin position="82"/>
        <end position="243"/>
    </location>
</feature>
<dbReference type="CDD" id="cd07331">
    <property type="entry name" value="M48C_Oma1_like"/>
    <property type="match status" value="1"/>
</dbReference>
<dbReference type="GO" id="GO:0051603">
    <property type="term" value="P:proteolysis involved in protein catabolic process"/>
    <property type="evidence" value="ECO:0007669"/>
    <property type="project" value="TreeGrafter"/>
</dbReference>
<sequence length="260" mass="28215">MKRRQIMTMAVVGMMCLMTACATSPTGRKQFIITDSRQMAAMGLQAFDELKKKEKISTDKKTIAYVNCVTNALLRVVPPQPEFKEWEVVVFDSKQVNAFALPGGKIGVYTGLLDVATTQDQLAAVIGHEIGHVLANHGAERVSQSIASNSALQIASVSLDGEYKAQILSGLGLGLKFGVMLPFSRAHETESDLIGLKIMNEAGFKPSQSVRLWQNMAKASKGAPPELLSTHPSSSTRINDLRSAMTTLTSAKYDAPKCRR</sequence>
<proteinExistence type="inferred from homology"/>
<accession>A0A1C3EG76</accession>
<evidence type="ECO:0000256" key="1">
    <source>
        <dbReference type="ARBA" id="ARBA00022670"/>
    </source>
</evidence>
<dbReference type="InterPro" id="IPR001915">
    <property type="entry name" value="Peptidase_M48"/>
</dbReference>
<keyword evidence="3 6" id="KW-0378">Hydrolase</keyword>
<dbReference type="GO" id="GO:0016020">
    <property type="term" value="C:membrane"/>
    <property type="evidence" value="ECO:0007669"/>
    <property type="project" value="TreeGrafter"/>
</dbReference>
<dbReference type="Proteomes" id="UP000094936">
    <property type="component" value="Unassembled WGS sequence"/>
</dbReference>
<protein>
    <submittedName>
        <fullName evidence="9">Zn-dependent protease</fullName>
    </submittedName>
</protein>
<dbReference type="EMBL" id="LYBM01000025">
    <property type="protein sequence ID" value="ODA32223.1"/>
    <property type="molecule type" value="Genomic_DNA"/>
</dbReference>